<evidence type="ECO:0000313" key="3">
    <source>
        <dbReference type="Proteomes" id="UP000449969"/>
    </source>
</evidence>
<gene>
    <name evidence="2" type="ORF">GPL20_38570</name>
</gene>
<proteinExistence type="inferred from homology"/>
<dbReference type="Pfam" id="PF01019">
    <property type="entry name" value="G_glu_transpept"/>
    <property type="match status" value="1"/>
</dbReference>
<protein>
    <submittedName>
        <fullName evidence="2">Gamma-glutamyltranspeptidase</fullName>
    </submittedName>
</protein>
<accession>A0A844TVT7</accession>
<evidence type="ECO:0000313" key="2">
    <source>
        <dbReference type="EMBL" id="MVT78860.1"/>
    </source>
</evidence>
<dbReference type="Proteomes" id="UP000449969">
    <property type="component" value="Unassembled WGS sequence"/>
</dbReference>
<sequence length="133" mass="14075">VQAMCVGDGNFVFRRPDGTLLQAGDSLTHPDHARAYDLLAADPEAFYHGPYAEALVAAVADGGALSMADLESYRVIETEPRSIAFHDYTVHARGDDLDDVLGTLSAVAHGVEADPLTEPDAALLLVDALRSPS</sequence>
<dbReference type="PANTHER" id="PTHR43199">
    <property type="entry name" value="GLUTATHIONE HYDROLASE"/>
    <property type="match status" value="1"/>
</dbReference>
<keyword evidence="3" id="KW-1185">Reference proteome</keyword>
<organism evidence="2 3">
    <name type="scientific">Bradyrhizobium cajani</name>
    <dbReference type="NCBI Taxonomy" id="1928661"/>
    <lineage>
        <taxon>Bacteria</taxon>
        <taxon>Pseudomonadati</taxon>
        <taxon>Pseudomonadota</taxon>
        <taxon>Alphaproteobacteria</taxon>
        <taxon>Hyphomicrobiales</taxon>
        <taxon>Nitrobacteraceae</taxon>
        <taxon>Bradyrhizobium</taxon>
    </lineage>
</organism>
<dbReference type="RefSeq" id="WP_205751248.1">
    <property type="nucleotide sequence ID" value="NZ_WQNE01000107.1"/>
</dbReference>
<dbReference type="AlphaFoldDB" id="A0A844TVT7"/>
<reference evidence="2 3" key="1">
    <citation type="submission" date="2019-12" db="EMBL/GenBank/DDBJ databases">
        <title>Draft genome sequences Bradyrhizobium cajani AMBPC1010, Bradyrhizobium pachyrhizi AMBPC1040 and Bradyrhizobium yuanmingense ALSPC3051, three plant growth promoting strains isolated from nodules of Cajanus cajan L. in Dominican Republic.</title>
        <authorList>
            <person name="Flores-Felix J.D."/>
            <person name="Araujo J."/>
            <person name="Diaz-Alcantara C."/>
            <person name="Gonzalez-Andres F."/>
            <person name="Velazquez E."/>
        </authorList>
    </citation>
    <scope>NUCLEOTIDE SEQUENCE [LARGE SCALE GENOMIC DNA]</scope>
    <source>
        <strain evidence="2 3">1010</strain>
    </source>
</reference>
<feature type="non-terminal residue" evidence="2">
    <location>
        <position position="133"/>
    </location>
</feature>
<evidence type="ECO:0000256" key="1">
    <source>
        <dbReference type="ARBA" id="ARBA00009381"/>
    </source>
</evidence>
<dbReference type="EMBL" id="WQNE01000107">
    <property type="protein sequence ID" value="MVT78860.1"/>
    <property type="molecule type" value="Genomic_DNA"/>
</dbReference>
<dbReference type="InterPro" id="IPR029055">
    <property type="entry name" value="Ntn_hydrolases_N"/>
</dbReference>
<comment type="similarity">
    <text evidence="1">Belongs to the gamma-glutamyltransferase family.</text>
</comment>
<comment type="caution">
    <text evidence="2">The sequence shown here is derived from an EMBL/GenBank/DDBJ whole genome shotgun (WGS) entry which is preliminary data.</text>
</comment>
<feature type="non-terminal residue" evidence="2">
    <location>
        <position position="1"/>
    </location>
</feature>
<dbReference type="SUPFAM" id="SSF56235">
    <property type="entry name" value="N-terminal nucleophile aminohydrolases (Ntn hydrolases)"/>
    <property type="match status" value="1"/>
</dbReference>
<name>A0A844TVT7_9BRAD</name>
<dbReference type="PANTHER" id="PTHR43199:SF1">
    <property type="entry name" value="GLUTATHIONE HYDROLASE PROENZYME"/>
    <property type="match status" value="1"/>
</dbReference>
<dbReference type="InterPro" id="IPR051792">
    <property type="entry name" value="GGT_bact"/>
</dbReference>